<keyword evidence="2 7" id="KW-0813">Transport</keyword>
<dbReference type="InterPro" id="IPR050809">
    <property type="entry name" value="UgpAE/MalFG_permease"/>
</dbReference>
<evidence type="ECO:0000256" key="6">
    <source>
        <dbReference type="ARBA" id="ARBA00023136"/>
    </source>
</evidence>
<evidence type="ECO:0000256" key="2">
    <source>
        <dbReference type="ARBA" id="ARBA00022448"/>
    </source>
</evidence>
<evidence type="ECO:0000256" key="1">
    <source>
        <dbReference type="ARBA" id="ARBA00004651"/>
    </source>
</evidence>
<comment type="similarity">
    <text evidence="7">Belongs to the binding-protein-dependent transport system permease family.</text>
</comment>
<sequence>MSQSAARRLPAAQHRHVSTTRRHQHRAAFFFLLPGCALFCLCVVYPIFSSISLSFYHWDGMTPKTFAGLDNYIELFQSDTFYTALKNNLIWLALFLLAPPLGLLFALYLNQHMRGMRVVKSLFFAPFVLSGVVVGLVFSWFYDPGFGLLRLIVGHGIPVLGDPHTVTFGIIFAALWPQTPFCMVLYLTGLTGINPEVVEAARMEGAKGVRLLWHVILPQLRPATFMAVVLTVIGALRSFDLIAVMSGGGPVRQLHGARLLHVRPGDQVLPRRLFRGDCRRAVRHHARLHRVPSAPHAARRTLIFRRFVSCIRFPSNAGNRSIARFIKCRCRLRC</sequence>
<evidence type="ECO:0000256" key="3">
    <source>
        <dbReference type="ARBA" id="ARBA00022475"/>
    </source>
</evidence>
<keyword evidence="9" id="KW-0762">Sugar transport</keyword>
<feature type="transmembrane region" description="Helical" evidence="7">
    <location>
        <begin position="89"/>
        <end position="109"/>
    </location>
</feature>
<protein>
    <submittedName>
        <fullName evidence="9">Multiple sugar transport system permease protein</fullName>
    </submittedName>
</protein>
<proteinExistence type="inferred from homology"/>
<gene>
    <name evidence="9" type="ORF">GGD41_002108</name>
</gene>
<dbReference type="Gene3D" id="1.10.3720.10">
    <property type="entry name" value="MetI-like"/>
    <property type="match status" value="1"/>
</dbReference>
<evidence type="ECO:0000259" key="8">
    <source>
        <dbReference type="PROSITE" id="PS50928"/>
    </source>
</evidence>
<dbReference type="SUPFAM" id="SSF161098">
    <property type="entry name" value="MetI-like"/>
    <property type="match status" value="1"/>
</dbReference>
<keyword evidence="5 7" id="KW-1133">Transmembrane helix</keyword>
<evidence type="ECO:0000256" key="7">
    <source>
        <dbReference type="RuleBase" id="RU363032"/>
    </source>
</evidence>
<feature type="transmembrane region" description="Helical" evidence="7">
    <location>
        <begin position="211"/>
        <end position="236"/>
    </location>
</feature>
<organism evidence="9 10">
    <name type="scientific">Paraburkholderia bryophila</name>
    <dbReference type="NCBI Taxonomy" id="420952"/>
    <lineage>
        <taxon>Bacteria</taxon>
        <taxon>Pseudomonadati</taxon>
        <taxon>Pseudomonadota</taxon>
        <taxon>Betaproteobacteria</taxon>
        <taxon>Burkholderiales</taxon>
        <taxon>Burkholderiaceae</taxon>
        <taxon>Paraburkholderia</taxon>
    </lineage>
</organism>
<keyword evidence="4 7" id="KW-0812">Transmembrane</keyword>
<dbReference type="Pfam" id="PF00528">
    <property type="entry name" value="BPD_transp_1"/>
    <property type="match status" value="1"/>
</dbReference>
<dbReference type="EMBL" id="JACCAU010000001">
    <property type="protein sequence ID" value="NYH14880.1"/>
    <property type="molecule type" value="Genomic_DNA"/>
</dbReference>
<reference evidence="9 10" key="1">
    <citation type="submission" date="2020-07" db="EMBL/GenBank/DDBJ databases">
        <title>Exploring microbial biodiversity for novel pathways involved in the catabolism of aromatic compounds derived from lignin.</title>
        <authorList>
            <person name="Elkins J."/>
        </authorList>
    </citation>
    <scope>NUCLEOTIDE SEQUENCE [LARGE SCALE GENOMIC DNA]</scope>
    <source>
        <strain evidence="9 10">H2C3B</strain>
    </source>
</reference>
<name>A0A7Y9W6Q9_9BURK</name>
<evidence type="ECO:0000313" key="9">
    <source>
        <dbReference type="EMBL" id="NYH14880.1"/>
    </source>
</evidence>
<comment type="caution">
    <text evidence="9">The sequence shown here is derived from an EMBL/GenBank/DDBJ whole genome shotgun (WGS) entry which is preliminary data.</text>
</comment>
<accession>A0A7Y9W6Q9</accession>
<dbReference type="AlphaFoldDB" id="A0A7Y9W6Q9"/>
<dbReference type="GO" id="GO:0005886">
    <property type="term" value="C:plasma membrane"/>
    <property type="evidence" value="ECO:0007669"/>
    <property type="project" value="UniProtKB-SubCell"/>
</dbReference>
<evidence type="ECO:0000313" key="10">
    <source>
        <dbReference type="Proteomes" id="UP000572540"/>
    </source>
</evidence>
<dbReference type="GO" id="GO:0055085">
    <property type="term" value="P:transmembrane transport"/>
    <property type="evidence" value="ECO:0007669"/>
    <property type="project" value="InterPro"/>
</dbReference>
<comment type="subcellular location">
    <subcellularLocation>
        <location evidence="1 7">Cell membrane</location>
        <topology evidence="1 7">Multi-pass membrane protein</topology>
    </subcellularLocation>
</comment>
<dbReference type="PANTHER" id="PTHR43227:SF11">
    <property type="entry name" value="BLL4140 PROTEIN"/>
    <property type="match status" value="1"/>
</dbReference>
<dbReference type="PROSITE" id="PS50928">
    <property type="entry name" value="ABC_TM1"/>
    <property type="match status" value="1"/>
</dbReference>
<feature type="transmembrane region" description="Helical" evidence="7">
    <location>
        <begin position="121"/>
        <end position="142"/>
    </location>
</feature>
<feature type="domain" description="ABC transmembrane type-1" evidence="8">
    <location>
        <begin position="84"/>
        <end position="312"/>
    </location>
</feature>
<feature type="transmembrane region" description="Helical" evidence="7">
    <location>
        <begin position="28"/>
        <end position="48"/>
    </location>
</feature>
<keyword evidence="3" id="KW-1003">Cell membrane</keyword>
<feature type="transmembrane region" description="Helical" evidence="7">
    <location>
        <begin position="168"/>
        <end position="190"/>
    </location>
</feature>
<evidence type="ECO:0000256" key="5">
    <source>
        <dbReference type="ARBA" id="ARBA00022989"/>
    </source>
</evidence>
<dbReference type="InterPro" id="IPR035906">
    <property type="entry name" value="MetI-like_sf"/>
</dbReference>
<dbReference type="CDD" id="cd06261">
    <property type="entry name" value="TM_PBP2"/>
    <property type="match status" value="1"/>
</dbReference>
<dbReference type="PANTHER" id="PTHR43227">
    <property type="entry name" value="BLL4140 PROTEIN"/>
    <property type="match status" value="1"/>
</dbReference>
<dbReference type="InterPro" id="IPR000515">
    <property type="entry name" value="MetI-like"/>
</dbReference>
<dbReference type="Proteomes" id="UP000572540">
    <property type="component" value="Unassembled WGS sequence"/>
</dbReference>
<evidence type="ECO:0000256" key="4">
    <source>
        <dbReference type="ARBA" id="ARBA00022692"/>
    </source>
</evidence>
<keyword evidence="6 7" id="KW-0472">Membrane</keyword>